<sequence>MSLHSLIRCHGNMKKEKLTRLSEGFRDSFLFILQFQTRLYDDQILLWMACLKGYQWNQLDDIAEVVSCSDSLTMNTNPSCHTHSANINVMLLVNHWMLSPNIKLPPKPVSFGFCRPLCV</sequence>
<keyword evidence="2" id="KW-1185">Reference proteome</keyword>
<dbReference type="EMBL" id="JAYMYQ010000003">
    <property type="protein sequence ID" value="KAK7344983.1"/>
    <property type="molecule type" value="Genomic_DNA"/>
</dbReference>
<accession>A0AAN9M3V1</accession>
<protein>
    <submittedName>
        <fullName evidence="1">Uncharacterized protein</fullName>
    </submittedName>
</protein>
<organism evidence="1 2">
    <name type="scientific">Canavalia gladiata</name>
    <name type="common">Sword bean</name>
    <name type="synonym">Dolichos gladiatus</name>
    <dbReference type="NCBI Taxonomy" id="3824"/>
    <lineage>
        <taxon>Eukaryota</taxon>
        <taxon>Viridiplantae</taxon>
        <taxon>Streptophyta</taxon>
        <taxon>Embryophyta</taxon>
        <taxon>Tracheophyta</taxon>
        <taxon>Spermatophyta</taxon>
        <taxon>Magnoliopsida</taxon>
        <taxon>eudicotyledons</taxon>
        <taxon>Gunneridae</taxon>
        <taxon>Pentapetalae</taxon>
        <taxon>rosids</taxon>
        <taxon>fabids</taxon>
        <taxon>Fabales</taxon>
        <taxon>Fabaceae</taxon>
        <taxon>Papilionoideae</taxon>
        <taxon>50 kb inversion clade</taxon>
        <taxon>NPAAA clade</taxon>
        <taxon>indigoferoid/millettioid clade</taxon>
        <taxon>Phaseoleae</taxon>
        <taxon>Canavalia</taxon>
    </lineage>
</organism>
<evidence type="ECO:0000313" key="1">
    <source>
        <dbReference type="EMBL" id="KAK7344983.1"/>
    </source>
</evidence>
<gene>
    <name evidence="1" type="ORF">VNO77_15307</name>
</gene>
<dbReference type="AlphaFoldDB" id="A0AAN9M3V1"/>
<reference evidence="1 2" key="1">
    <citation type="submission" date="2024-01" db="EMBL/GenBank/DDBJ databases">
        <title>The genomes of 5 underutilized Papilionoideae crops provide insights into root nodulation and disease resistanc.</title>
        <authorList>
            <person name="Jiang F."/>
        </authorList>
    </citation>
    <scope>NUCLEOTIDE SEQUENCE [LARGE SCALE GENOMIC DNA]</scope>
    <source>
        <strain evidence="1">LVBAO_FW01</strain>
        <tissue evidence="1">Leaves</tissue>
    </source>
</reference>
<evidence type="ECO:0000313" key="2">
    <source>
        <dbReference type="Proteomes" id="UP001367508"/>
    </source>
</evidence>
<dbReference type="Proteomes" id="UP001367508">
    <property type="component" value="Unassembled WGS sequence"/>
</dbReference>
<proteinExistence type="predicted"/>
<comment type="caution">
    <text evidence="1">The sequence shown here is derived from an EMBL/GenBank/DDBJ whole genome shotgun (WGS) entry which is preliminary data.</text>
</comment>
<name>A0AAN9M3V1_CANGL</name>